<protein>
    <submittedName>
        <fullName evidence="2">Uncharacterized protein</fullName>
    </submittedName>
</protein>
<dbReference type="EMBL" id="KN822004">
    <property type="protein sequence ID" value="KIM70870.1"/>
    <property type="molecule type" value="Genomic_DNA"/>
</dbReference>
<keyword evidence="1" id="KW-0812">Transmembrane</keyword>
<evidence type="ECO:0000256" key="1">
    <source>
        <dbReference type="SAM" id="Phobius"/>
    </source>
</evidence>
<dbReference type="InParanoid" id="A0A0C3EDV9"/>
<sequence>MERRRGAGRRTPALHLTRQLGVASDQGYIFPLYKNLSIGLWLIMASLWLFNVISNKAIRGRRLVHVDPSNESGTNH</sequence>
<accession>A0A0C3EDV9</accession>
<dbReference type="Proteomes" id="UP000053989">
    <property type="component" value="Unassembled WGS sequence"/>
</dbReference>
<feature type="transmembrane region" description="Helical" evidence="1">
    <location>
        <begin position="36"/>
        <end position="53"/>
    </location>
</feature>
<name>A0A0C3EDV9_9AGAM</name>
<dbReference type="AlphaFoldDB" id="A0A0C3EDV9"/>
<keyword evidence="3" id="KW-1185">Reference proteome</keyword>
<dbReference type="HOGENOM" id="CLU_2655866_0_0_1"/>
<organism evidence="2 3">
    <name type="scientific">Scleroderma citrinum Foug A</name>
    <dbReference type="NCBI Taxonomy" id="1036808"/>
    <lineage>
        <taxon>Eukaryota</taxon>
        <taxon>Fungi</taxon>
        <taxon>Dikarya</taxon>
        <taxon>Basidiomycota</taxon>
        <taxon>Agaricomycotina</taxon>
        <taxon>Agaricomycetes</taxon>
        <taxon>Agaricomycetidae</taxon>
        <taxon>Boletales</taxon>
        <taxon>Sclerodermatineae</taxon>
        <taxon>Sclerodermataceae</taxon>
        <taxon>Scleroderma</taxon>
    </lineage>
</organism>
<gene>
    <name evidence="2" type="ORF">SCLCIDRAFT_173600</name>
</gene>
<evidence type="ECO:0000313" key="3">
    <source>
        <dbReference type="Proteomes" id="UP000053989"/>
    </source>
</evidence>
<keyword evidence="1" id="KW-1133">Transmembrane helix</keyword>
<proteinExistence type="predicted"/>
<evidence type="ECO:0000313" key="2">
    <source>
        <dbReference type="EMBL" id="KIM70870.1"/>
    </source>
</evidence>
<keyword evidence="1" id="KW-0472">Membrane</keyword>
<reference evidence="2 3" key="1">
    <citation type="submission" date="2014-04" db="EMBL/GenBank/DDBJ databases">
        <authorList>
            <consortium name="DOE Joint Genome Institute"/>
            <person name="Kuo A."/>
            <person name="Kohler A."/>
            <person name="Nagy L.G."/>
            <person name="Floudas D."/>
            <person name="Copeland A."/>
            <person name="Barry K.W."/>
            <person name="Cichocki N."/>
            <person name="Veneault-Fourrey C."/>
            <person name="LaButti K."/>
            <person name="Lindquist E.A."/>
            <person name="Lipzen A."/>
            <person name="Lundell T."/>
            <person name="Morin E."/>
            <person name="Murat C."/>
            <person name="Sun H."/>
            <person name="Tunlid A."/>
            <person name="Henrissat B."/>
            <person name="Grigoriev I.V."/>
            <person name="Hibbett D.S."/>
            <person name="Martin F."/>
            <person name="Nordberg H.P."/>
            <person name="Cantor M.N."/>
            <person name="Hua S.X."/>
        </authorList>
    </citation>
    <scope>NUCLEOTIDE SEQUENCE [LARGE SCALE GENOMIC DNA]</scope>
    <source>
        <strain evidence="2 3">Foug A</strain>
    </source>
</reference>
<reference evidence="3" key="2">
    <citation type="submission" date="2015-01" db="EMBL/GenBank/DDBJ databases">
        <title>Evolutionary Origins and Diversification of the Mycorrhizal Mutualists.</title>
        <authorList>
            <consortium name="DOE Joint Genome Institute"/>
            <consortium name="Mycorrhizal Genomics Consortium"/>
            <person name="Kohler A."/>
            <person name="Kuo A."/>
            <person name="Nagy L.G."/>
            <person name="Floudas D."/>
            <person name="Copeland A."/>
            <person name="Barry K.W."/>
            <person name="Cichocki N."/>
            <person name="Veneault-Fourrey C."/>
            <person name="LaButti K."/>
            <person name="Lindquist E.A."/>
            <person name="Lipzen A."/>
            <person name="Lundell T."/>
            <person name="Morin E."/>
            <person name="Murat C."/>
            <person name="Riley R."/>
            <person name="Ohm R."/>
            <person name="Sun H."/>
            <person name="Tunlid A."/>
            <person name="Henrissat B."/>
            <person name="Grigoriev I.V."/>
            <person name="Hibbett D.S."/>
            <person name="Martin F."/>
        </authorList>
    </citation>
    <scope>NUCLEOTIDE SEQUENCE [LARGE SCALE GENOMIC DNA]</scope>
    <source>
        <strain evidence="3">Foug A</strain>
    </source>
</reference>